<evidence type="ECO:0000256" key="2">
    <source>
        <dbReference type="ARBA" id="ARBA00023274"/>
    </source>
</evidence>
<dbReference type="SUPFAM" id="SSF52313">
    <property type="entry name" value="Ribosomal protein S2"/>
    <property type="match status" value="1"/>
</dbReference>
<dbReference type="AlphaFoldDB" id="A0AB34G9X9"/>
<organism evidence="3 4">
    <name type="scientific">Eschrichtius robustus</name>
    <name type="common">California gray whale</name>
    <name type="synonym">Eschrichtius gibbosus</name>
    <dbReference type="NCBI Taxonomy" id="9764"/>
    <lineage>
        <taxon>Eukaryota</taxon>
        <taxon>Metazoa</taxon>
        <taxon>Chordata</taxon>
        <taxon>Craniata</taxon>
        <taxon>Vertebrata</taxon>
        <taxon>Euteleostomi</taxon>
        <taxon>Mammalia</taxon>
        <taxon>Eutheria</taxon>
        <taxon>Laurasiatheria</taxon>
        <taxon>Artiodactyla</taxon>
        <taxon>Whippomorpha</taxon>
        <taxon>Cetacea</taxon>
        <taxon>Mysticeti</taxon>
        <taxon>Eschrichtiidae</taxon>
        <taxon>Eschrichtius</taxon>
    </lineage>
</organism>
<protein>
    <submittedName>
        <fullName evidence="3">Uncharacterized protein</fullName>
    </submittedName>
</protein>
<name>A0AB34G9X9_ESCRO</name>
<reference evidence="3 4" key="1">
    <citation type="submission" date="2022-11" db="EMBL/GenBank/DDBJ databases">
        <title>Whole genome sequence of Eschrichtius robustus ER-17-0199.</title>
        <authorList>
            <person name="Bruniche-Olsen A."/>
            <person name="Black A.N."/>
            <person name="Fields C.J."/>
            <person name="Walden K."/>
            <person name="Dewoody J.A."/>
        </authorList>
    </citation>
    <scope>NUCLEOTIDE SEQUENCE [LARGE SCALE GENOMIC DNA]</scope>
    <source>
        <strain evidence="3">ER-17-0199</strain>
        <tissue evidence="3">Blubber</tissue>
    </source>
</reference>
<dbReference type="GO" id="GO:0003735">
    <property type="term" value="F:structural constituent of ribosome"/>
    <property type="evidence" value="ECO:0007669"/>
    <property type="project" value="InterPro"/>
</dbReference>
<gene>
    <name evidence="3" type="ORF">J1605_015401</name>
</gene>
<evidence type="ECO:0000256" key="1">
    <source>
        <dbReference type="ARBA" id="ARBA00022980"/>
    </source>
</evidence>
<sequence length="111" mass="12688">MKEENYLQFLGSGTHLGGTNLDYQLEQYIYKRKISPLRCVDIAIPSNKKGAPEVGPRWWMRGGVGWGPQEVLRMRDTSSREHQREVSVIFTQQRFREGRCWKGCDPGGSSG</sequence>
<dbReference type="GO" id="GO:0015935">
    <property type="term" value="C:small ribosomal subunit"/>
    <property type="evidence" value="ECO:0007669"/>
    <property type="project" value="InterPro"/>
</dbReference>
<keyword evidence="4" id="KW-1185">Reference proteome</keyword>
<accession>A0AB34G9X9</accession>
<dbReference type="Gene3D" id="3.40.50.10490">
    <property type="entry name" value="Glucose-6-phosphate isomerase like protein, domain 1"/>
    <property type="match status" value="1"/>
</dbReference>
<dbReference type="PANTHER" id="PTHR11489">
    <property type="entry name" value="40S RIBOSOMAL PROTEIN SA"/>
    <property type="match status" value="1"/>
</dbReference>
<dbReference type="InterPro" id="IPR023591">
    <property type="entry name" value="Ribosomal_uS2_flav_dom_sf"/>
</dbReference>
<comment type="caution">
    <text evidence="3">The sequence shown here is derived from an EMBL/GenBank/DDBJ whole genome shotgun (WGS) entry which is preliminary data.</text>
</comment>
<evidence type="ECO:0000313" key="4">
    <source>
        <dbReference type="Proteomes" id="UP001159641"/>
    </source>
</evidence>
<keyword evidence="2" id="KW-0687">Ribonucleoprotein</keyword>
<evidence type="ECO:0000313" key="3">
    <source>
        <dbReference type="EMBL" id="KAJ8776506.1"/>
    </source>
</evidence>
<dbReference type="Proteomes" id="UP001159641">
    <property type="component" value="Unassembled WGS sequence"/>
</dbReference>
<keyword evidence="1" id="KW-0689">Ribosomal protein</keyword>
<dbReference type="EMBL" id="JAIQCJ010002381">
    <property type="protein sequence ID" value="KAJ8776506.1"/>
    <property type="molecule type" value="Genomic_DNA"/>
</dbReference>
<dbReference type="GO" id="GO:0006412">
    <property type="term" value="P:translation"/>
    <property type="evidence" value="ECO:0007669"/>
    <property type="project" value="InterPro"/>
</dbReference>
<proteinExistence type="predicted"/>
<dbReference type="InterPro" id="IPR005707">
    <property type="entry name" value="Ribosomal_uS2_euk/arc"/>
</dbReference>